<dbReference type="PANTHER" id="PTHR12616:SF8">
    <property type="entry name" value="VACUOLAR PROTEIN SORTING-ASSOCIATED PROTEIN 8 HOMOLOG"/>
    <property type="match status" value="1"/>
</dbReference>
<dbReference type="InterPro" id="IPR045111">
    <property type="entry name" value="Vps41/Vps8"/>
</dbReference>
<feature type="compositionally biased region" description="Gly residues" evidence="1">
    <location>
        <begin position="1288"/>
        <end position="1298"/>
    </location>
</feature>
<proteinExistence type="predicted"/>
<feature type="compositionally biased region" description="Pro residues" evidence="1">
    <location>
        <begin position="1221"/>
        <end position="1243"/>
    </location>
</feature>
<keyword evidence="2" id="KW-0472">Membrane</keyword>
<reference evidence="4" key="1">
    <citation type="submission" date="2021-02" db="EMBL/GenBank/DDBJ databases">
        <title>First Annotated Genome of the Yellow-green Alga Tribonema minus.</title>
        <authorList>
            <person name="Mahan K.M."/>
        </authorList>
    </citation>
    <scope>NUCLEOTIDE SEQUENCE</scope>
    <source>
        <strain evidence="4">UTEX B ZZ1240</strain>
    </source>
</reference>
<feature type="region of interest" description="Disordered" evidence="1">
    <location>
        <begin position="1284"/>
        <end position="1306"/>
    </location>
</feature>
<feature type="transmembrane region" description="Helical" evidence="2">
    <location>
        <begin position="863"/>
        <end position="886"/>
    </location>
</feature>
<gene>
    <name evidence="4" type="ORF">JKP88DRAFT_268704</name>
</gene>
<evidence type="ECO:0000313" key="5">
    <source>
        <dbReference type="Proteomes" id="UP000664859"/>
    </source>
</evidence>
<dbReference type="GO" id="GO:0030897">
    <property type="term" value="C:HOPS complex"/>
    <property type="evidence" value="ECO:0007669"/>
    <property type="project" value="TreeGrafter"/>
</dbReference>
<accession>A0A836CF74</accession>
<dbReference type="InterPro" id="IPR025941">
    <property type="entry name" value="Vps8_central_dom"/>
</dbReference>
<feature type="region of interest" description="Disordered" evidence="1">
    <location>
        <begin position="1221"/>
        <end position="1268"/>
    </location>
</feature>
<dbReference type="Pfam" id="PF12816">
    <property type="entry name" value="TPR_Vps8"/>
    <property type="match status" value="1"/>
</dbReference>
<evidence type="ECO:0000256" key="1">
    <source>
        <dbReference type="SAM" id="MobiDB-lite"/>
    </source>
</evidence>
<dbReference type="PANTHER" id="PTHR12616">
    <property type="entry name" value="VACUOLAR PROTEIN SORTING VPS41"/>
    <property type="match status" value="1"/>
</dbReference>
<evidence type="ECO:0000256" key="2">
    <source>
        <dbReference type="SAM" id="Phobius"/>
    </source>
</evidence>
<dbReference type="GO" id="GO:0006623">
    <property type="term" value="P:protein targeting to vacuole"/>
    <property type="evidence" value="ECO:0007669"/>
    <property type="project" value="InterPro"/>
</dbReference>
<dbReference type="EMBL" id="JAFCMP010000199">
    <property type="protein sequence ID" value="KAG5183612.1"/>
    <property type="molecule type" value="Genomic_DNA"/>
</dbReference>
<organism evidence="4 5">
    <name type="scientific">Tribonema minus</name>
    <dbReference type="NCBI Taxonomy" id="303371"/>
    <lineage>
        <taxon>Eukaryota</taxon>
        <taxon>Sar</taxon>
        <taxon>Stramenopiles</taxon>
        <taxon>Ochrophyta</taxon>
        <taxon>PX clade</taxon>
        <taxon>Xanthophyceae</taxon>
        <taxon>Tribonematales</taxon>
        <taxon>Tribonemataceae</taxon>
        <taxon>Tribonema</taxon>
    </lineage>
</organism>
<dbReference type="GO" id="GO:0034058">
    <property type="term" value="P:endosomal vesicle fusion"/>
    <property type="evidence" value="ECO:0007669"/>
    <property type="project" value="TreeGrafter"/>
</dbReference>
<dbReference type="GO" id="GO:0005770">
    <property type="term" value="C:late endosome"/>
    <property type="evidence" value="ECO:0007669"/>
    <property type="project" value="TreeGrafter"/>
</dbReference>
<comment type="caution">
    <text evidence="4">The sequence shown here is derived from an EMBL/GenBank/DDBJ whole genome shotgun (WGS) entry which is preliminary data.</text>
</comment>
<dbReference type="OrthoDB" id="289913at2759"/>
<evidence type="ECO:0000313" key="4">
    <source>
        <dbReference type="EMBL" id="KAG5183612.1"/>
    </source>
</evidence>
<sequence length="1306" mass="136351">MALLARGWGRTVQLLAVSLEPPSVEVPDTGQDPSQPPPTAAVRLELVGAVATLSTVVATAWLSASALVYVTADMAAAVYDVRSGMVLETLGMGAPLFMTPLNAAAVVSEALRESLAALLSRYVRLAVDNAPSAAAAAAAAAPPAAAPPRQGEGARGRLAKSHFQMLAGVCAEYCVVTERADVLFGEVLERFKEAGYTQTFLETLEPYVLEERLHTLQSTALREVAEHTLHSGDSQMLERWALHLNAAALAESPGALALLRRRGLYTALLRACGAGAGDYLAALEALLQDAMALADREHAHRAVAEIPRVGSEPETPSAAAPPRDCPYPPDPQLDALGYKALLYLRHCFRGAAFPGGEALGAALLPAVRAQLLYLLFQRAISAGGLRPSMADPPLSPPPPEAPPVWKASPYPYLRILLYIDTPLTLETLAIALDSPEAEFEDGGAAGGPTGVVGGGAGKGAFGEEGMLAAAAMDMRVTVCPARRFILSALSAVLAPGLLSEETAPALQGLQFKDREGRPWPRASCGAFLELAARYLERSLVQALVPGGALRRAASAGPVFHNCVTSLHQMRRDGCCILHSVHRATADAQRTAPGVPVPGTVCGKRRLGLRHSASSRADCFGSFAECSCRMRDALLPLVEKAGYCRAAVAVLRARAHAHGLTQALFVQTLRGFLQTLRGYLQVCHVVQRHRLNVCAYFNSCARAHGLTQALFVQTLRGYLQGAEDDAFRRQAFAFVRNEVRHLAATGGDPKGAVLDALSDLLELDAVLAARAVAEVGATPEEAVAALNGSAHLQFRYLDAVQGAQQGDGDSGDSGGPMLMSVTTLMLLHVPVAAGALLTSSLIFKSHPPLLLTCCYAADLSPVRLLQYLSLLVHYLLLLALLTSSLIFKSQPPLLPVHYCCASDLSPAQLLQYLSLLVRFRPGDVRPHLAAREGLYPLDAALALCKAHGVTDATAYLLERSGDAAGALALTIDALEEQLRVLRRALRASPPAVPPSSAGAHALAELEEGRRAVRSLAAAVDLCQRSGGAASSAAAGDNQAAQAMWFAALDRVVGVKTAAAAGGGDGAAAMAAAADILLQRLLEGMTGYVPLPAIVGKVLSDHAQAPLGEFKGLIQSMLVACSRETDVYRAAAVLLFGCAQRARAARRRLARAGVRVCAIDGRGLDPDTLARVAASRAIVRVRASNGQATTEAVTSAGQHEQTAETAAAAVHVWRLRAWRARAPPPPQLPFAHAPPPPPSPPPPRPENSGAEQGGRASPPAAAGGEGGVGRGWRVRGLLAAAMPQSLSDALGGGSSSGGGSAQQPAADG</sequence>
<dbReference type="Proteomes" id="UP000664859">
    <property type="component" value="Unassembled WGS sequence"/>
</dbReference>
<keyword evidence="5" id="KW-1185">Reference proteome</keyword>
<feature type="transmembrane region" description="Helical" evidence="2">
    <location>
        <begin position="816"/>
        <end position="842"/>
    </location>
</feature>
<keyword evidence="2" id="KW-0812">Transmembrane</keyword>
<feature type="domain" description="Vacuolar protein sorting-associated protein 8 central" evidence="3">
    <location>
        <begin position="200"/>
        <end position="431"/>
    </location>
</feature>
<protein>
    <submittedName>
        <fullName evidence="4">Golgi CORVET complex core vacuolar protein 8-domain-containing protein</fullName>
    </submittedName>
</protein>
<feature type="compositionally biased region" description="Low complexity" evidence="1">
    <location>
        <begin position="1251"/>
        <end position="1260"/>
    </location>
</feature>
<name>A0A836CF74_9STRA</name>
<keyword evidence="2" id="KW-1133">Transmembrane helix</keyword>
<feature type="region of interest" description="Disordered" evidence="1">
    <location>
        <begin position="305"/>
        <end position="326"/>
    </location>
</feature>
<feature type="compositionally biased region" description="Low complexity" evidence="1">
    <location>
        <begin position="312"/>
        <end position="322"/>
    </location>
</feature>
<evidence type="ECO:0000259" key="3">
    <source>
        <dbReference type="Pfam" id="PF12816"/>
    </source>
</evidence>